<evidence type="ECO:0000313" key="12">
    <source>
        <dbReference type="Proteomes" id="UP000231480"/>
    </source>
</evidence>
<dbReference type="GO" id="GO:0006281">
    <property type="term" value="P:DNA repair"/>
    <property type="evidence" value="ECO:0007669"/>
    <property type="project" value="UniProtKB-KW"/>
</dbReference>
<dbReference type="AlphaFoldDB" id="A0A2G9YCZ8"/>
<reference evidence="11 12" key="1">
    <citation type="submission" date="2017-09" db="EMBL/GenBank/DDBJ databases">
        <title>Depth-based differentiation of microbial function through sediment-hosted aquifers and enrichment of novel symbionts in the deep terrestrial subsurface.</title>
        <authorList>
            <person name="Probst A.J."/>
            <person name="Ladd B."/>
            <person name="Jarett J.K."/>
            <person name="Geller-Mcgrath D.E."/>
            <person name="Sieber C.M."/>
            <person name="Emerson J.B."/>
            <person name="Anantharaman K."/>
            <person name="Thomas B.C."/>
            <person name="Malmstrom R."/>
            <person name="Stieglmeier M."/>
            <person name="Klingl A."/>
            <person name="Woyke T."/>
            <person name="Ryan C.M."/>
            <person name="Banfield J.F."/>
        </authorList>
    </citation>
    <scope>NUCLEOTIDE SEQUENCE [LARGE SCALE GENOMIC DNA]</scope>
    <source>
        <strain evidence="11">CG23_combo_of_CG06-09_8_20_14_all_37_13</strain>
    </source>
</reference>
<proteinExistence type="predicted"/>
<dbReference type="PANTHER" id="PTHR47964">
    <property type="entry name" value="ATP-DEPENDENT DNA HELICASE HOMOLOG RECG, CHLOROPLASTIC"/>
    <property type="match status" value="1"/>
</dbReference>
<dbReference type="Pfam" id="PF17191">
    <property type="entry name" value="RecG_wedge"/>
    <property type="match status" value="1"/>
</dbReference>
<name>A0A2G9YCZ8_9BACT</name>
<keyword evidence="6" id="KW-0238">DNA-binding</keyword>
<dbReference type="PANTHER" id="PTHR47964:SF1">
    <property type="entry name" value="ATP-DEPENDENT DNA HELICASE HOMOLOG RECG, CHLOROPLASTIC"/>
    <property type="match status" value="1"/>
</dbReference>
<evidence type="ECO:0000256" key="6">
    <source>
        <dbReference type="ARBA" id="ARBA00023125"/>
    </source>
</evidence>
<dbReference type="InterPro" id="IPR012340">
    <property type="entry name" value="NA-bd_OB-fold"/>
</dbReference>
<keyword evidence="4 11" id="KW-0347">Helicase</keyword>
<dbReference type="Proteomes" id="UP000231480">
    <property type="component" value="Unassembled WGS sequence"/>
</dbReference>
<dbReference type="SMART" id="SM00487">
    <property type="entry name" value="DEXDc"/>
    <property type="match status" value="1"/>
</dbReference>
<keyword evidence="5" id="KW-0067">ATP-binding</keyword>
<dbReference type="GO" id="GO:0005524">
    <property type="term" value="F:ATP binding"/>
    <property type="evidence" value="ECO:0007669"/>
    <property type="project" value="UniProtKB-KW"/>
</dbReference>
<dbReference type="Pfam" id="PF19833">
    <property type="entry name" value="RecG_dom3_C"/>
    <property type="match status" value="1"/>
</dbReference>
<dbReference type="GO" id="GO:0003677">
    <property type="term" value="F:DNA binding"/>
    <property type="evidence" value="ECO:0007669"/>
    <property type="project" value="UniProtKB-KW"/>
</dbReference>
<evidence type="ECO:0000256" key="1">
    <source>
        <dbReference type="ARBA" id="ARBA00022741"/>
    </source>
</evidence>
<dbReference type="NCBIfam" id="NF008168">
    <property type="entry name" value="PRK10917.2-2"/>
    <property type="match status" value="1"/>
</dbReference>
<accession>A0A2G9YCZ8</accession>
<keyword evidence="2" id="KW-0227">DNA damage</keyword>
<feature type="domain" description="Helicase C-terminal" evidence="10">
    <location>
        <begin position="416"/>
        <end position="573"/>
    </location>
</feature>
<evidence type="ECO:0000256" key="7">
    <source>
        <dbReference type="ARBA" id="ARBA00023204"/>
    </source>
</evidence>
<evidence type="ECO:0000256" key="3">
    <source>
        <dbReference type="ARBA" id="ARBA00022801"/>
    </source>
</evidence>
<keyword evidence="1" id="KW-0547">Nucleotide-binding</keyword>
<dbReference type="InterPro" id="IPR014001">
    <property type="entry name" value="Helicase_ATP-bd"/>
</dbReference>
<dbReference type="Gene3D" id="2.40.50.140">
    <property type="entry name" value="Nucleic acid-binding proteins"/>
    <property type="match status" value="1"/>
</dbReference>
<protein>
    <recommendedName>
        <fullName evidence="8">Probable DNA 3'-5' helicase RecG</fullName>
    </recommendedName>
</protein>
<dbReference type="Gene3D" id="1.10.150.20">
    <property type="entry name" value="5' to 3' exonuclease, C-terminal subdomain"/>
    <property type="match status" value="1"/>
</dbReference>
<dbReference type="InterPro" id="IPR045562">
    <property type="entry name" value="RecG_dom3_C"/>
</dbReference>
<dbReference type="Gene3D" id="3.40.50.300">
    <property type="entry name" value="P-loop containing nucleotide triphosphate hydrolases"/>
    <property type="match status" value="2"/>
</dbReference>
<organism evidence="11 12">
    <name type="scientific">Candidatus Portnoybacteria bacterium CG23_combo_of_CG06-09_8_20_14_all_37_13</name>
    <dbReference type="NCBI Taxonomy" id="1974819"/>
    <lineage>
        <taxon>Bacteria</taxon>
        <taxon>Candidatus Portnoyibacteriota</taxon>
    </lineage>
</organism>
<keyword evidence="7" id="KW-0234">DNA repair</keyword>
<dbReference type="InterPro" id="IPR011545">
    <property type="entry name" value="DEAD/DEAH_box_helicase_dom"/>
</dbReference>
<gene>
    <name evidence="11" type="ORF">COX44_01755</name>
</gene>
<dbReference type="SMART" id="SM00490">
    <property type="entry name" value="HELICc"/>
    <property type="match status" value="1"/>
</dbReference>
<evidence type="ECO:0000256" key="8">
    <source>
        <dbReference type="ARBA" id="ARBA00049819"/>
    </source>
</evidence>
<dbReference type="EMBL" id="PCRH01000040">
    <property type="protein sequence ID" value="PIP17097.1"/>
    <property type="molecule type" value="Genomic_DNA"/>
</dbReference>
<feature type="domain" description="Helicase ATP-binding" evidence="9">
    <location>
        <begin position="254"/>
        <end position="397"/>
    </location>
</feature>
<comment type="caution">
    <text evidence="11">The sequence shown here is derived from an EMBL/GenBank/DDBJ whole genome shotgun (WGS) entry which is preliminary data.</text>
</comment>
<dbReference type="GO" id="GO:0016787">
    <property type="term" value="F:hydrolase activity"/>
    <property type="evidence" value="ECO:0007669"/>
    <property type="project" value="UniProtKB-KW"/>
</dbReference>
<dbReference type="InterPro" id="IPR033454">
    <property type="entry name" value="RecG_wedge"/>
</dbReference>
<dbReference type="InterPro" id="IPR047112">
    <property type="entry name" value="RecG/Mfd"/>
</dbReference>
<evidence type="ECO:0000259" key="9">
    <source>
        <dbReference type="PROSITE" id="PS51192"/>
    </source>
</evidence>
<dbReference type="Pfam" id="PF00271">
    <property type="entry name" value="Helicase_C"/>
    <property type="match status" value="1"/>
</dbReference>
<dbReference type="InterPro" id="IPR027417">
    <property type="entry name" value="P-loop_NTPase"/>
</dbReference>
<keyword evidence="3" id="KW-0378">Hydrolase</keyword>
<sequence length="636" mass="72123">MTLQTPVAKLYGIGPSYVKKLKKLGIETVKNLLYHLPHRYEDFSNLSKIKNLKPGQTATICGRILQIRTSKTYKKRMFLTEALVEDQTSAIRTIWFNQPFLTKNLQKGTNIALAGKINFDQNGLYFSNPVYEIAREDFIHTARLVPVYPETKGITSRWLRYQIKKLIQSLNLPWTLKQVHFPDSLKSALKAKRQLVFGELLLLQLYMLQQREKSKKPKAPIIEFNQKLIKSFVNSLPFKLTNAQRQASWEILQDIEKPYPMNRLLEGDVGSGKTVVSTIAALAAAHAGYQVVFMAPTEILAEQHYQAISKLLKKNNLKIGLITKSVKKFTQNIIIGTHALLNQQFNNLGLAIIDEQHRFGVRQRAALSNAHLLTMSATPIPRTLALTLYGDLNISLLDEMPKGRQKIITKIIAPANRGKAYDFIRDQIKQKHQVFIICPLIEESAILQTKAVKLEFENLKKVFPELKIGLLHGKLKNKQEVMLDFIQNKINILVSTSVIEVGIDIPNATVMMIEGSERFGLAQLHQLRGRVGRGKHQSYCFLFTESGSKRTGQRLKALLECSNGFELAEKDLQIRGPGQFLGTRQSGLPDFAMASLADLKLIKQARQKAATIFPELGKRQDLQKKLNEFKLEVHLE</sequence>
<evidence type="ECO:0000313" key="11">
    <source>
        <dbReference type="EMBL" id="PIP17097.1"/>
    </source>
</evidence>
<evidence type="ECO:0000256" key="4">
    <source>
        <dbReference type="ARBA" id="ARBA00022806"/>
    </source>
</evidence>
<evidence type="ECO:0000259" key="10">
    <source>
        <dbReference type="PROSITE" id="PS51194"/>
    </source>
</evidence>
<dbReference type="PROSITE" id="PS51192">
    <property type="entry name" value="HELICASE_ATP_BIND_1"/>
    <property type="match status" value="1"/>
</dbReference>
<evidence type="ECO:0000256" key="5">
    <source>
        <dbReference type="ARBA" id="ARBA00022840"/>
    </source>
</evidence>
<evidence type="ECO:0000256" key="2">
    <source>
        <dbReference type="ARBA" id="ARBA00022763"/>
    </source>
</evidence>
<dbReference type="PROSITE" id="PS51194">
    <property type="entry name" value="HELICASE_CTER"/>
    <property type="match status" value="1"/>
</dbReference>
<dbReference type="CDD" id="cd04488">
    <property type="entry name" value="RecG_wedge_OBF"/>
    <property type="match status" value="1"/>
</dbReference>
<dbReference type="SUPFAM" id="SSF50249">
    <property type="entry name" value="Nucleic acid-binding proteins"/>
    <property type="match status" value="1"/>
</dbReference>
<dbReference type="SUPFAM" id="SSF52540">
    <property type="entry name" value="P-loop containing nucleoside triphosphate hydrolases"/>
    <property type="match status" value="2"/>
</dbReference>
<dbReference type="Pfam" id="PF00270">
    <property type="entry name" value="DEAD"/>
    <property type="match status" value="1"/>
</dbReference>
<dbReference type="InterPro" id="IPR001650">
    <property type="entry name" value="Helicase_C-like"/>
</dbReference>
<dbReference type="GO" id="GO:0003678">
    <property type="term" value="F:DNA helicase activity"/>
    <property type="evidence" value="ECO:0007669"/>
    <property type="project" value="TreeGrafter"/>
</dbReference>